<feature type="compositionally biased region" description="Acidic residues" evidence="7">
    <location>
        <begin position="80"/>
        <end position="89"/>
    </location>
</feature>
<keyword evidence="1" id="KW-0808">Transferase</keyword>
<dbReference type="CDD" id="cd09275">
    <property type="entry name" value="RNase_HI_RT_DIRS1"/>
    <property type="match status" value="1"/>
</dbReference>
<evidence type="ECO:0000256" key="5">
    <source>
        <dbReference type="ARBA" id="ARBA00022801"/>
    </source>
</evidence>
<comment type="caution">
    <text evidence="9">The sequence shown here is derived from an EMBL/GenBank/DDBJ whole genome shotgun (WGS) entry which is preliminary data.</text>
</comment>
<name>A0ABD0QGV5_CIRMR</name>
<evidence type="ECO:0000256" key="2">
    <source>
        <dbReference type="ARBA" id="ARBA00022695"/>
    </source>
</evidence>
<keyword evidence="6" id="KW-0695">RNA-directed DNA polymerase</keyword>
<evidence type="ECO:0000313" key="9">
    <source>
        <dbReference type="EMBL" id="KAL0185468.1"/>
    </source>
</evidence>
<keyword evidence="2" id="KW-0548">Nucleotidyltransferase</keyword>
<dbReference type="InterPro" id="IPR041373">
    <property type="entry name" value="RT_RNaseH"/>
</dbReference>
<dbReference type="PANTHER" id="PTHR33050:SF7">
    <property type="entry name" value="RIBONUCLEASE H"/>
    <property type="match status" value="1"/>
</dbReference>
<feature type="compositionally biased region" description="Low complexity" evidence="7">
    <location>
        <begin position="9"/>
        <end position="22"/>
    </location>
</feature>
<keyword evidence="10" id="KW-1185">Reference proteome</keyword>
<dbReference type="InterPro" id="IPR052055">
    <property type="entry name" value="Hepadnavirus_pol/RT"/>
</dbReference>
<evidence type="ECO:0000256" key="3">
    <source>
        <dbReference type="ARBA" id="ARBA00022722"/>
    </source>
</evidence>
<evidence type="ECO:0000256" key="6">
    <source>
        <dbReference type="ARBA" id="ARBA00022918"/>
    </source>
</evidence>
<gene>
    <name evidence="9" type="ORF">M9458_021165</name>
</gene>
<evidence type="ECO:0000256" key="4">
    <source>
        <dbReference type="ARBA" id="ARBA00022759"/>
    </source>
</evidence>
<dbReference type="SUPFAM" id="SSF56672">
    <property type="entry name" value="DNA/RNA polymerases"/>
    <property type="match status" value="1"/>
</dbReference>
<organism evidence="9 10">
    <name type="scientific">Cirrhinus mrigala</name>
    <name type="common">Mrigala</name>
    <dbReference type="NCBI Taxonomy" id="683832"/>
    <lineage>
        <taxon>Eukaryota</taxon>
        <taxon>Metazoa</taxon>
        <taxon>Chordata</taxon>
        <taxon>Craniata</taxon>
        <taxon>Vertebrata</taxon>
        <taxon>Euteleostomi</taxon>
        <taxon>Actinopterygii</taxon>
        <taxon>Neopterygii</taxon>
        <taxon>Teleostei</taxon>
        <taxon>Ostariophysi</taxon>
        <taxon>Cypriniformes</taxon>
        <taxon>Cyprinidae</taxon>
        <taxon>Labeoninae</taxon>
        <taxon>Labeonini</taxon>
        <taxon>Cirrhinus</taxon>
    </lineage>
</organism>
<evidence type="ECO:0000256" key="1">
    <source>
        <dbReference type="ARBA" id="ARBA00022679"/>
    </source>
</evidence>
<feature type="region of interest" description="Disordered" evidence="7">
    <location>
        <begin position="310"/>
        <end position="379"/>
    </location>
</feature>
<feature type="region of interest" description="Disordered" evidence="7">
    <location>
        <begin position="1"/>
        <end position="101"/>
    </location>
</feature>
<reference evidence="9 10" key="1">
    <citation type="submission" date="2024-05" db="EMBL/GenBank/DDBJ databases">
        <title>Genome sequencing and assembly of Indian major carp, Cirrhinus mrigala (Hamilton, 1822).</title>
        <authorList>
            <person name="Mohindra V."/>
            <person name="Chowdhury L.M."/>
            <person name="Lal K."/>
            <person name="Jena J.K."/>
        </authorList>
    </citation>
    <scope>NUCLEOTIDE SEQUENCE [LARGE SCALE GENOMIC DNA]</scope>
    <source>
        <strain evidence="9">CM1030</strain>
        <tissue evidence="9">Blood</tissue>
    </source>
</reference>
<evidence type="ECO:0000259" key="8">
    <source>
        <dbReference type="Pfam" id="PF17917"/>
    </source>
</evidence>
<dbReference type="AlphaFoldDB" id="A0ABD0QGV5"/>
<evidence type="ECO:0000256" key="7">
    <source>
        <dbReference type="SAM" id="MobiDB-lite"/>
    </source>
</evidence>
<keyword evidence="4" id="KW-0255">Endonuclease</keyword>
<dbReference type="EMBL" id="JAMKFB020000009">
    <property type="protein sequence ID" value="KAL0185468.1"/>
    <property type="molecule type" value="Genomic_DNA"/>
</dbReference>
<dbReference type="InterPro" id="IPR043502">
    <property type="entry name" value="DNA/RNA_pol_sf"/>
</dbReference>
<sequence length="801" mass="87066">LPLSVTQPSSAGSKSSSAALVKSKGDLRITVRNAPSGQPPRKSEPSARGPVKLPDKGAGPVSFGAPEEDRMSIAASEEGLTPDEADESAEQPPPAAAALSESEAELAAMLLRAAKSIDLEVPKAPSLEHSRLDDWFLGSRSDVPPRSTPVPFFPEVHEELTKMWRAPSPWMAVRPGGTVRLRNRPRLPSKACKLSSALAAKAYSAAGQAASALHAMAILQVHQAKALKQLHQGGSDPRLMQELRTATDFALRVTKVMSTTVVQERHLWLNLPQMSDADKVRFLDAPISQAGLFGDTFLAVQKQTEAIKHILPRRESTKPLGARPPSARRRGRPPAAAKTPAPPPATTSSEVTPLPRRRAVRKGAAPFGQGTAKNTRKPAKRWRRLLFRGHLHLAGRGDVLPPQVLSRSLSSREPGVKVGAACRNVTLLQNASSSGLPHRGLAAWLSLPSPYRWLIRTVRLGYTIQFKRRPPRFRGVLFTSVRSDTDASVLRAEITVLLAKNAIEPVPPAEMKSGFYSPYFIVPKNSLARSVVRAQGSGAVAPRPSGVSGQPGEEQTLPCAEYLFSWHGVGFDQYVGTPHERAYSVSAELSEPLQTQDSGPPQTFSEAPGAYGSRSRSYATRTAPYETTSALASWPNPEMGMAPWHVPGRRYPGMSPPFQPLVRPCLPTGQHMVVNTDASKTGWGAVCNGQTASGSWSGPRLQWHINCLELLAVLLALHRFLPMLRDKHVLTRTDNVPTVAYINRQGGLRSRRMSQLARHLLLSLRAVHVPGELNRSADALSGQFIRPGEWRLHPHVVQLIW</sequence>
<dbReference type="GO" id="GO:0003964">
    <property type="term" value="F:RNA-directed DNA polymerase activity"/>
    <property type="evidence" value="ECO:0007669"/>
    <property type="project" value="UniProtKB-KW"/>
</dbReference>
<evidence type="ECO:0000313" key="10">
    <source>
        <dbReference type="Proteomes" id="UP001529510"/>
    </source>
</evidence>
<keyword evidence="3" id="KW-0540">Nuclease</keyword>
<accession>A0ABD0QGV5</accession>
<dbReference type="Pfam" id="PF17917">
    <property type="entry name" value="RT_RNaseH"/>
    <property type="match status" value="1"/>
</dbReference>
<feature type="non-terminal residue" evidence="9">
    <location>
        <position position="801"/>
    </location>
</feature>
<feature type="compositionally biased region" description="Polar residues" evidence="7">
    <location>
        <begin position="592"/>
        <end position="605"/>
    </location>
</feature>
<proteinExistence type="predicted"/>
<keyword evidence="5" id="KW-0378">Hydrolase</keyword>
<feature type="domain" description="Reverse transcriptase RNase H-like" evidence="8">
    <location>
        <begin position="670"/>
        <end position="757"/>
    </location>
</feature>
<feature type="non-terminal residue" evidence="9">
    <location>
        <position position="1"/>
    </location>
</feature>
<protein>
    <recommendedName>
        <fullName evidence="8">Reverse transcriptase RNase H-like domain-containing protein</fullName>
    </recommendedName>
</protein>
<dbReference type="GO" id="GO:0004519">
    <property type="term" value="F:endonuclease activity"/>
    <property type="evidence" value="ECO:0007669"/>
    <property type="project" value="UniProtKB-KW"/>
</dbReference>
<feature type="region of interest" description="Disordered" evidence="7">
    <location>
        <begin position="590"/>
        <end position="618"/>
    </location>
</feature>
<dbReference type="GO" id="GO:0016787">
    <property type="term" value="F:hydrolase activity"/>
    <property type="evidence" value="ECO:0007669"/>
    <property type="project" value="UniProtKB-KW"/>
</dbReference>
<dbReference type="Proteomes" id="UP001529510">
    <property type="component" value="Unassembled WGS sequence"/>
</dbReference>
<dbReference type="PANTHER" id="PTHR33050">
    <property type="entry name" value="REVERSE TRANSCRIPTASE DOMAIN-CONTAINING PROTEIN"/>
    <property type="match status" value="1"/>
</dbReference>